<evidence type="ECO:0000313" key="2">
    <source>
        <dbReference type="Ensembl" id="ENSCSAVP00000009945.1"/>
    </source>
</evidence>
<feature type="region of interest" description="Disordered" evidence="1">
    <location>
        <begin position="26"/>
        <end position="117"/>
    </location>
</feature>
<feature type="compositionally biased region" description="Low complexity" evidence="1">
    <location>
        <begin position="204"/>
        <end position="214"/>
    </location>
</feature>
<dbReference type="Ensembl" id="ENSCSAVT00000010066.1">
    <property type="protein sequence ID" value="ENSCSAVP00000009945.1"/>
    <property type="gene ID" value="ENSCSAVG00000005860.1"/>
</dbReference>
<dbReference type="InParanoid" id="H2YX84"/>
<evidence type="ECO:0000313" key="3">
    <source>
        <dbReference type="Proteomes" id="UP000007875"/>
    </source>
</evidence>
<proteinExistence type="predicted"/>
<reference evidence="3" key="1">
    <citation type="submission" date="2003-08" db="EMBL/GenBank/DDBJ databases">
        <authorList>
            <person name="Birren B."/>
            <person name="Nusbaum C."/>
            <person name="Abebe A."/>
            <person name="Abouelleil A."/>
            <person name="Adekoya E."/>
            <person name="Ait-zahra M."/>
            <person name="Allen N."/>
            <person name="Allen T."/>
            <person name="An P."/>
            <person name="Anderson M."/>
            <person name="Anderson S."/>
            <person name="Arachchi H."/>
            <person name="Armbruster J."/>
            <person name="Bachantsang P."/>
            <person name="Baldwin J."/>
            <person name="Barry A."/>
            <person name="Bayul T."/>
            <person name="Blitshsteyn B."/>
            <person name="Bloom T."/>
            <person name="Blye J."/>
            <person name="Boguslavskiy L."/>
            <person name="Borowsky M."/>
            <person name="Boukhgalter B."/>
            <person name="Brunache A."/>
            <person name="Butler J."/>
            <person name="Calixte N."/>
            <person name="Calvo S."/>
            <person name="Camarata J."/>
            <person name="Campo K."/>
            <person name="Chang J."/>
            <person name="Cheshatsang Y."/>
            <person name="Citroen M."/>
            <person name="Collymore A."/>
            <person name="Considine T."/>
            <person name="Cook A."/>
            <person name="Cooke P."/>
            <person name="Corum B."/>
            <person name="Cuomo C."/>
            <person name="David R."/>
            <person name="Dawoe T."/>
            <person name="Degray S."/>
            <person name="Dodge S."/>
            <person name="Dooley K."/>
            <person name="Dorje P."/>
            <person name="Dorjee K."/>
            <person name="Dorris L."/>
            <person name="Duffey N."/>
            <person name="Dupes A."/>
            <person name="Elkins T."/>
            <person name="Engels R."/>
            <person name="Erickson J."/>
            <person name="Farina A."/>
            <person name="Faro S."/>
            <person name="Ferreira P."/>
            <person name="Fischer H."/>
            <person name="Fitzgerald M."/>
            <person name="Foley K."/>
            <person name="Gage D."/>
            <person name="Galagan J."/>
            <person name="Gearin G."/>
            <person name="Gnerre S."/>
            <person name="Gnirke A."/>
            <person name="Goyette A."/>
            <person name="Graham J."/>
            <person name="Grandbois E."/>
            <person name="Gyaltsen K."/>
            <person name="Hafez N."/>
            <person name="Hagopian D."/>
            <person name="Hagos B."/>
            <person name="Hall J."/>
            <person name="Hatcher B."/>
            <person name="Heller A."/>
            <person name="Higgins H."/>
            <person name="Honan T."/>
            <person name="Horn A."/>
            <person name="Houde N."/>
            <person name="Hughes L."/>
            <person name="Hulme W."/>
            <person name="Husby E."/>
            <person name="Iliev I."/>
            <person name="Jaffe D."/>
            <person name="Jones C."/>
            <person name="Kamal M."/>
            <person name="Kamat A."/>
            <person name="Kamvysselis M."/>
            <person name="Karlsson E."/>
            <person name="Kells C."/>
            <person name="Kieu A."/>
            <person name="Kisner P."/>
            <person name="Kodira C."/>
            <person name="Kulbokas E."/>
            <person name="Labutti K."/>
            <person name="Lama D."/>
            <person name="Landers T."/>
            <person name="Leger J."/>
            <person name="Levine S."/>
            <person name="Lewis D."/>
            <person name="Lewis T."/>
            <person name="Lindblad-toh K."/>
            <person name="Liu X."/>
            <person name="Lokyitsang T."/>
            <person name="Lokyitsang Y."/>
            <person name="Lucien O."/>
            <person name="Lui A."/>
            <person name="Ma L.J."/>
            <person name="Mabbitt R."/>
            <person name="Macdonald J."/>
            <person name="Maclean C."/>
            <person name="Major J."/>
            <person name="Manning J."/>
            <person name="Marabella R."/>
            <person name="Maru K."/>
            <person name="Matthews C."/>
            <person name="Mauceli E."/>
            <person name="Mccarthy M."/>
            <person name="Mcdonough S."/>
            <person name="Mcghee T."/>
            <person name="Meldrim J."/>
            <person name="Meneus L."/>
            <person name="Mesirov J."/>
            <person name="Mihalev A."/>
            <person name="Mihova T."/>
            <person name="Mikkelsen T."/>
            <person name="Mlenga V."/>
            <person name="Moru K."/>
            <person name="Mozes J."/>
            <person name="Mulrain L."/>
            <person name="Munson G."/>
            <person name="Naylor J."/>
            <person name="Newes C."/>
            <person name="Nguyen C."/>
            <person name="Nguyen N."/>
            <person name="Nguyen T."/>
            <person name="Nicol R."/>
            <person name="Nielsen C."/>
            <person name="Nizzari M."/>
            <person name="Norbu C."/>
            <person name="Norbu N."/>
            <person name="O'donnell P."/>
            <person name="Okoawo O."/>
            <person name="O'leary S."/>
            <person name="Omotosho B."/>
            <person name="O'neill K."/>
            <person name="Osman S."/>
            <person name="Parker S."/>
            <person name="Perrin D."/>
            <person name="Phunkhang P."/>
            <person name="Piqani B."/>
            <person name="Purcell S."/>
            <person name="Rachupka T."/>
            <person name="Ramasamy U."/>
            <person name="Rameau R."/>
            <person name="Ray V."/>
            <person name="Raymond C."/>
            <person name="Retta R."/>
            <person name="Richardson S."/>
            <person name="Rise C."/>
            <person name="Rodriguez J."/>
            <person name="Rogers J."/>
            <person name="Rogov P."/>
            <person name="Rutman M."/>
            <person name="Schupbach R."/>
            <person name="Seaman C."/>
            <person name="Settipalli S."/>
            <person name="Sharpe T."/>
            <person name="Sheridan J."/>
            <person name="Sherpa N."/>
            <person name="Shi J."/>
            <person name="Smirnov S."/>
            <person name="Smith C."/>
            <person name="Sougnez C."/>
            <person name="Spencer B."/>
            <person name="Stalker J."/>
            <person name="Stange-thomann N."/>
            <person name="Stavropoulos S."/>
            <person name="Stetson K."/>
            <person name="Stone C."/>
            <person name="Stone S."/>
            <person name="Stubbs M."/>
            <person name="Talamas J."/>
            <person name="Tchuinga P."/>
            <person name="Tenzing P."/>
            <person name="Tesfaye S."/>
            <person name="Theodore J."/>
            <person name="Thoulutsang Y."/>
            <person name="Topham K."/>
            <person name="Towey S."/>
            <person name="Tsamla T."/>
            <person name="Tsomo N."/>
            <person name="Vallee D."/>
            <person name="Vassiliev H."/>
            <person name="Venkataraman V."/>
            <person name="Vinson J."/>
            <person name="Vo A."/>
            <person name="Wade C."/>
            <person name="Wang S."/>
            <person name="Wangchuk T."/>
            <person name="Wangdi T."/>
            <person name="Whittaker C."/>
            <person name="Wilkinson J."/>
            <person name="Wu Y."/>
            <person name="Wyman D."/>
            <person name="Yadav S."/>
            <person name="Yang S."/>
            <person name="Yang X."/>
            <person name="Yeager S."/>
            <person name="Yee E."/>
            <person name="Young G."/>
            <person name="Zainoun J."/>
            <person name="Zembeck L."/>
            <person name="Zimmer A."/>
            <person name="Zody M."/>
            <person name="Lander E."/>
        </authorList>
    </citation>
    <scope>NUCLEOTIDE SEQUENCE [LARGE SCALE GENOMIC DNA]</scope>
</reference>
<name>H2YX84_CIOSA</name>
<dbReference type="HOGENOM" id="CLU_1045691_0_0_1"/>
<dbReference type="AlphaFoldDB" id="H2YX84"/>
<evidence type="ECO:0000256" key="1">
    <source>
        <dbReference type="SAM" id="MobiDB-lite"/>
    </source>
</evidence>
<organism evidence="2 3">
    <name type="scientific">Ciona savignyi</name>
    <name type="common">Pacific transparent sea squirt</name>
    <dbReference type="NCBI Taxonomy" id="51511"/>
    <lineage>
        <taxon>Eukaryota</taxon>
        <taxon>Metazoa</taxon>
        <taxon>Chordata</taxon>
        <taxon>Tunicata</taxon>
        <taxon>Ascidiacea</taxon>
        <taxon>Phlebobranchia</taxon>
        <taxon>Cionidae</taxon>
        <taxon>Ciona</taxon>
    </lineage>
</organism>
<feature type="compositionally biased region" description="Basic residues" evidence="1">
    <location>
        <begin position="95"/>
        <end position="109"/>
    </location>
</feature>
<feature type="compositionally biased region" description="Basic residues" evidence="1">
    <location>
        <begin position="72"/>
        <end position="85"/>
    </location>
</feature>
<sequence>MQPPSAPPAPVSAAEAQVAPLRIKLAPSDGQLNTSVAKIVGSSSGSGSEASPVRARKRGHVDAVGQVEHSAAKHSKRGHHHHHTHSGNGSSSGGSKHKHHHRHHSKSSKKHSETLDDALFQKSLTDAMTKVKQSGGKAIPTVTLKRAANGTGPPVFTPVPKAVFDPSAPVPTSMPDEIFENEEDSGAFVAESLPTGGSYDSNHSSPEPGEISESPPHRSKQPPRVPGIMSPSSGSDTKMSRGYGYHSNNENDFSSPPPLVHRSTVN</sequence>
<accession>H2YX84</accession>
<dbReference type="Proteomes" id="UP000007875">
    <property type="component" value="Unassembled WGS sequence"/>
</dbReference>
<protein>
    <submittedName>
        <fullName evidence="2">Uncharacterized protein</fullName>
    </submittedName>
</protein>
<feature type="region of interest" description="Disordered" evidence="1">
    <location>
        <begin position="129"/>
        <end position="266"/>
    </location>
</feature>
<reference evidence="2" key="3">
    <citation type="submission" date="2025-09" db="UniProtKB">
        <authorList>
            <consortium name="Ensembl"/>
        </authorList>
    </citation>
    <scope>IDENTIFICATION</scope>
</reference>
<keyword evidence="3" id="KW-1185">Reference proteome</keyword>
<reference evidence="2" key="2">
    <citation type="submission" date="2025-08" db="UniProtKB">
        <authorList>
            <consortium name="Ensembl"/>
        </authorList>
    </citation>
    <scope>IDENTIFICATION</scope>
</reference>